<evidence type="ECO:0000313" key="2">
    <source>
        <dbReference type="EMBL" id="CAG6584006.1"/>
    </source>
</evidence>
<name>A0A8D8K6I7_CULPI</name>
<protein>
    <submittedName>
        <fullName evidence="2">(northern house mosquito) hypothetical protein</fullName>
    </submittedName>
</protein>
<feature type="compositionally biased region" description="Low complexity" evidence="1">
    <location>
        <begin position="20"/>
        <end position="29"/>
    </location>
</feature>
<dbReference type="EMBL" id="HBUE01206361">
    <property type="protein sequence ID" value="CAG6532134.1"/>
    <property type="molecule type" value="Transcribed_RNA"/>
</dbReference>
<sequence length="122" mass="13822">MWPSVGIRIRRRNTSPPPSSWTSAPAIPSCRTKSSDRSCRSSTWKTRTTLSASSTQGNCQTIQCVRHDPNNQTHDTAHTHSHMIRFVTWSPRSVILIVFFLFSHDVRQNHFSSTINRVSIGS</sequence>
<organism evidence="2">
    <name type="scientific">Culex pipiens</name>
    <name type="common">House mosquito</name>
    <dbReference type="NCBI Taxonomy" id="7175"/>
    <lineage>
        <taxon>Eukaryota</taxon>
        <taxon>Metazoa</taxon>
        <taxon>Ecdysozoa</taxon>
        <taxon>Arthropoda</taxon>
        <taxon>Hexapoda</taxon>
        <taxon>Insecta</taxon>
        <taxon>Pterygota</taxon>
        <taxon>Neoptera</taxon>
        <taxon>Endopterygota</taxon>
        <taxon>Diptera</taxon>
        <taxon>Nematocera</taxon>
        <taxon>Culicoidea</taxon>
        <taxon>Culicidae</taxon>
        <taxon>Culicinae</taxon>
        <taxon>Culicini</taxon>
        <taxon>Culex</taxon>
        <taxon>Culex</taxon>
    </lineage>
</organism>
<reference evidence="2" key="1">
    <citation type="submission" date="2021-05" db="EMBL/GenBank/DDBJ databases">
        <authorList>
            <person name="Alioto T."/>
            <person name="Alioto T."/>
            <person name="Gomez Garrido J."/>
        </authorList>
    </citation>
    <scope>NUCLEOTIDE SEQUENCE</scope>
</reference>
<dbReference type="AlphaFoldDB" id="A0A8D8K6I7"/>
<feature type="region of interest" description="Disordered" evidence="1">
    <location>
        <begin position="1"/>
        <end position="41"/>
    </location>
</feature>
<dbReference type="EMBL" id="HBUE01312668">
    <property type="protein sequence ID" value="CAG6584006.1"/>
    <property type="molecule type" value="Transcribed_RNA"/>
</dbReference>
<accession>A0A8D8K6I7</accession>
<proteinExistence type="predicted"/>
<evidence type="ECO:0000256" key="1">
    <source>
        <dbReference type="SAM" id="MobiDB-lite"/>
    </source>
</evidence>